<keyword evidence="4" id="KW-1003">Cell membrane</keyword>
<evidence type="ECO:0000313" key="12">
    <source>
        <dbReference type="EMBL" id="THU34920.1"/>
    </source>
</evidence>
<organism evidence="12 13">
    <name type="scientific">Niastella caeni</name>
    <dbReference type="NCBI Taxonomy" id="2569763"/>
    <lineage>
        <taxon>Bacteria</taxon>
        <taxon>Pseudomonadati</taxon>
        <taxon>Bacteroidota</taxon>
        <taxon>Chitinophagia</taxon>
        <taxon>Chitinophagales</taxon>
        <taxon>Chitinophagaceae</taxon>
        <taxon>Niastella</taxon>
    </lineage>
</organism>
<evidence type="ECO:0000256" key="8">
    <source>
        <dbReference type="ARBA" id="ARBA00023136"/>
    </source>
</evidence>
<dbReference type="Proteomes" id="UP000306918">
    <property type="component" value="Unassembled WGS sequence"/>
</dbReference>
<reference evidence="12 13" key="1">
    <citation type="submission" date="2019-04" db="EMBL/GenBank/DDBJ databases">
        <title>Niastella caeni sp. nov., isolated from activated sludge.</title>
        <authorList>
            <person name="Sheng M."/>
        </authorList>
    </citation>
    <scope>NUCLEOTIDE SEQUENCE [LARGE SCALE GENOMIC DNA]</scope>
    <source>
        <strain evidence="12 13">HX-2-15</strain>
    </source>
</reference>
<dbReference type="AlphaFoldDB" id="A0A4S8HI85"/>
<comment type="similarity">
    <text evidence="9">Belongs to the bacterial gasdermin family.</text>
</comment>
<keyword evidence="5" id="KW-0963">Cytoplasm</keyword>
<comment type="caution">
    <text evidence="12">The sequence shown here is derived from an EMBL/GenBank/DDBJ whole genome shotgun (WGS) entry which is preliminary data.</text>
</comment>
<evidence type="ECO:0000256" key="5">
    <source>
        <dbReference type="ARBA" id="ARBA00022490"/>
    </source>
</evidence>
<evidence type="ECO:0000256" key="1">
    <source>
        <dbReference type="ARBA" id="ARBA00004496"/>
    </source>
</evidence>
<evidence type="ECO:0000256" key="11">
    <source>
        <dbReference type="ARBA" id="ARBA00093802"/>
    </source>
</evidence>
<gene>
    <name evidence="12" type="ORF">FAM09_23295</name>
</gene>
<evidence type="ECO:0000256" key="2">
    <source>
        <dbReference type="ARBA" id="ARBA00004651"/>
    </source>
</evidence>
<keyword evidence="6" id="KW-0812">Transmembrane</keyword>
<keyword evidence="13" id="KW-1185">Reference proteome</keyword>
<dbReference type="InterPro" id="IPR058978">
    <property type="entry name" value="GSDM_bact-type"/>
</dbReference>
<evidence type="ECO:0000256" key="3">
    <source>
        <dbReference type="ARBA" id="ARBA00022452"/>
    </source>
</evidence>
<sequence length="252" mass="27706">MCTIHFFFIVASVSIFSCSTKIIKPLDKEWTLNEAPNALDVVGVIFAIDSDGKYKSIPGGILDLKTLTSPVAIPERTKTKNVSLNVLANFLAIKNIDSTASVSFYDSNRVNASFEVNNGQLTRINDDILGAFNKKKGLIESNIAVLGLEQSRLYIILETVQSSNVNIILNKSNKWGAEMNAKVKEMIKANTRGKGSTTNNVSLVYNSGAPVTVFYKLNAINVFKIKDKSDGKDKYEIELGQPVHADVVTKRR</sequence>
<proteinExistence type="inferred from homology"/>
<accession>A0A4S8HI85</accession>
<dbReference type="Pfam" id="PF26164">
    <property type="entry name" value="Bact_GSDM"/>
    <property type="match status" value="1"/>
</dbReference>
<dbReference type="RefSeq" id="WP_136579563.1">
    <property type="nucleotide sequence ID" value="NZ_STFF01000007.1"/>
</dbReference>
<evidence type="ECO:0000256" key="4">
    <source>
        <dbReference type="ARBA" id="ARBA00022475"/>
    </source>
</evidence>
<comment type="subcellular location">
    <subcellularLocation>
        <location evidence="2">Cell membrane</location>
        <topology evidence="2">Multi-pass membrane protein</topology>
    </subcellularLocation>
    <subcellularLocation>
        <location evidence="1">Cytoplasm</location>
    </subcellularLocation>
</comment>
<dbReference type="EMBL" id="STFF01000007">
    <property type="protein sequence ID" value="THU34920.1"/>
    <property type="molecule type" value="Genomic_DNA"/>
</dbReference>
<keyword evidence="8" id="KW-0472">Membrane</keyword>
<evidence type="ECO:0000256" key="9">
    <source>
        <dbReference type="ARBA" id="ARBA00093769"/>
    </source>
</evidence>
<evidence type="ECO:0000256" key="7">
    <source>
        <dbReference type="ARBA" id="ARBA00023118"/>
    </source>
</evidence>
<evidence type="ECO:0000313" key="13">
    <source>
        <dbReference type="Proteomes" id="UP000306918"/>
    </source>
</evidence>
<evidence type="ECO:0000256" key="6">
    <source>
        <dbReference type="ARBA" id="ARBA00022692"/>
    </source>
</evidence>
<keyword evidence="7" id="KW-0051">Antiviral defense</keyword>
<evidence type="ECO:0000256" key="10">
    <source>
        <dbReference type="ARBA" id="ARBA00093798"/>
    </source>
</evidence>
<keyword evidence="3" id="KW-1134">Transmembrane beta strand</keyword>
<protein>
    <recommendedName>
        <fullName evidence="10">Gasdermin bGSDM</fullName>
    </recommendedName>
    <alternativeName>
        <fullName evidence="11">Bacterial gasdermin</fullName>
    </alternativeName>
</protein>
<name>A0A4S8HI85_9BACT</name>